<keyword evidence="1" id="KW-1133">Transmembrane helix</keyword>
<sequence length="81" mass="10166">MYLVKTRNWYGTDYIYTLLNRTKKFGVIEYSSIYWLHTKNPLKAWLFWLYFMILKKWSGGWTYIVRPKTQNPKYNEYRCIY</sequence>
<keyword evidence="1" id="KW-0472">Membrane</keyword>
<keyword evidence="1" id="KW-0812">Transmembrane</keyword>
<dbReference type="AlphaFoldDB" id="A0A6M3XTE3"/>
<name>A0A6M3XTE3_9ZZZZ</name>
<organism evidence="2">
    <name type="scientific">viral metagenome</name>
    <dbReference type="NCBI Taxonomy" id="1070528"/>
    <lineage>
        <taxon>unclassified sequences</taxon>
        <taxon>metagenomes</taxon>
        <taxon>organismal metagenomes</taxon>
    </lineage>
</organism>
<gene>
    <name evidence="2" type="ORF">TM448B02294_0020</name>
</gene>
<proteinExistence type="predicted"/>
<evidence type="ECO:0000313" key="2">
    <source>
        <dbReference type="EMBL" id="QJI01127.1"/>
    </source>
</evidence>
<protein>
    <submittedName>
        <fullName evidence="2">Uncharacterized protein</fullName>
    </submittedName>
</protein>
<reference evidence="2" key="1">
    <citation type="submission" date="2020-03" db="EMBL/GenBank/DDBJ databases">
        <title>The deep terrestrial virosphere.</title>
        <authorList>
            <person name="Holmfeldt K."/>
            <person name="Nilsson E."/>
            <person name="Simone D."/>
            <person name="Lopez-Fernandez M."/>
            <person name="Wu X."/>
            <person name="de Brujin I."/>
            <person name="Lundin D."/>
            <person name="Andersson A."/>
            <person name="Bertilsson S."/>
            <person name="Dopson M."/>
        </authorList>
    </citation>
    <scope>NUCLEOTIDE SEQUENCE</scope>
    <source>
        <strain evidence="2">TM448B02294</strain>
    </source>
</reference>
<accession>A0A6M3XTE3</accession>
<feature type="transmembrane region" description="Helical" evidence="1">
    <location>
        <begin position="45"/>
        <end position="65"/>
    </location>
</feature>
<dbReference type="EMBL" id="MT144899">
    <property type="protein sequence ID" value="QJI01127.1"/>
    <property type="molecule type" value="Genomic_DNA"/>
</dbReference>
<evidence type="ECO:0000256" key="1">
    <source>
        <dbReference type="SAM" id="Phobius"/>
    </source>
</evidence>